<evidence type="ECO:0000256" key="5">
    <source>
        <dbReference type="ARBA" id="ARBA00023015"/>
    </source>
</evidence>
<dbReference type="PANTHER" id="PTHR45801">
    <property type="entry name" value="OS07G0101800 PROTEIN"/>
    <property type="match status" value="1"/>
</dbReference>
<keyword evidence="2" id="KW-0479">Metal-binding</keyword>
<evidence type="ECO:0000256" key="6">
    <source>
        <dbReference type="ARBA" id="ARBA00023163"/>
    </source>
</evidence>
<reference evidence="11" key="1">
    <citation type="submission" date="2024-03" db="EMBL/GenBank/DDBJ databases">
        <title>WGS assembly of Saponaria officinalis var. Norfolk2.</title>
        <authorList>
            <person name="Jenkins J."/>
            <person name="Shu S."/>
            <person name="Grimwood J."/>
            <person name="Barry K."/>
            <person name="Goodstein D."/>
            <person name="Schmutz J."/>
            <person name="Leebens-Mack J."/>
            <person name="Osbourn A."/>
        </authorList>
    </citation>
    <scope>NUCLEOTIDE SEQUENCE [LARGE SCALE GENOMIC DNA]</scope>
    <source>
        <strain evidence="11">JIC</strain>
    </source>
</reference>
<dbReference type="InterPro" id="IPR036236">
    <property type="entry name" value="Znf_C2H2_sf"/>
</dbReference>
<dbReference type="InterPro" id="IPR013087">
    <property type="entry name" value="Znf_C2H2_type"/>
</dbReference>
<dbReference type="SUPFAM" id="SSF57667">
    <property type="entry name" value="beta-beta-alpha zinc fingers"/>
    <property type="match status" value="1"/>
</dbReference>
<dbReference type="PROSITE" id="PS50157">
    <property type="entry name" value="ZINC_FINGER_C2H2_2"/>
    <property type="match status" value="1"/>
</dbReference>
<proteinExistence type="predicted"/>
<comment type="subcellular location">
    <subcellularLocation>
        <location evidence="1">Nucleus</location>
    </subcellularLocation>
</comment>
<evidence type="ECO:0000259" key="10">
    <source>
        <dbReference type="PROSITE" id="PS50157"/>
    </source>
</evidence>
<dbReference type="SMART" id="SM00355">
    <property type="entry name" value="ZnF_C2H2"/>
    <property type="match status" value="1"/>
</dbReference>
<sequence>MDANLNQTGKSKPSNKQTSSIMDENYVRSYVCDFCKKGFSNAQALGGHMNIHRRDRAKLRQSSMDNNNEGTQSENSTKTGFSNRNLSVILDDQCSTQSQQSTSTNQNQIVTSSIIDNKGDDISVRHELPLFVDGQLTSMEGPSGTSRLRSDELNLDLELRLGSKPQNKHPT</sequence>
<feature type="compositionally biased region" description="Polar residues" evidence="9">
    <location>
        <begin position="61"/>
        <end position="86"/>
    </location>
</feature>
<evidence type="ECO:0000256" key="7">
    <source>
        <dbReference type="ARBA" id="ARBA00023242"/>
    </source>
</evidence>
<evidence type="ECO:0000313" key="12">
    <source>
        <dbReference type="Proteomes" id="UP001443914"/>
    </source>
</evidence>
<protein>
    <recommendedName>
        <fullName evidence="10">C2H2-type domain-containing protein</fullName>
    </recommendedName>
</protein>
<gene>
    <name evidence="11" type="ORF">RND81_06G075600</name>
</gene>
<feature type="domain" description="C2H2-type" evidence="10">
    <location>
        <begin position="30"/>
        <end position="57"/>
    </location>
</feature>
<dbReference type="PROSITE" id="PS00028">
    <property type="entry name" value="ZINC_FINGER_C2H2_1"/>
    <property type="match status" value="1"/>
</dbReference>
<keyword evidence="3 8" id="KW-0863">Zinc-finger</keyword>
<name>A0AAW1K8M1_SAPOF</name>
<feature type="region of interest" description="Disordered" evidence="9">
    <location>
        <begin position="61"/>
        <end position="106"/>
    </location>
</feature>
<evidence type="ECO:0000256" key="4">
    <source>
        <dbReference type="ARBA" id="ARBA00022833"/>
    </source>
</evidence>
<keyword evidence="6" id="KW-0804">Transcription</keyword>
<evidence type="ECO:0000313" key="11">
    <source>
        <dbReference type="EMBL" id="KAK9714161.1"/>
    </source>
</evidence>
<feature type="region of interest" description="Disordered" evidence="9">
    <location>
        <begin position="1"/>
        <end position="20"/>
    </location>
</feature>
<dbReference type="Proteomes" id="UP001443914">
    <property type="component" value="Unassembled WGS sequence"/>
</dbReference>
<evidence type="ECO:0000256" key="3">
    <source>
        <dbReference type="ARBA" id="ARBA00022771"/>
    </source>
</evidence>
<evidence type="ECO:0000256" key="1">
    <source>
        <dbReference type="ARBA" id="ARBA00004123"/>
    </source>
</evidence>
<comment type="caution">
    <text evidence="11">The sequence shown here is derived from an EMBL/GenBank/DDBJ whole genome shotgun (WGS) entry which is preliminary data.</text>
</comment>
<dbReference type="AlphaFoldDB" id="A0AAW1K8M1"/>
<evidence type="ECO:0000256" key="9">
    <source>
        <dbReference type="SAM" id="MobiDB-lite"/>
    </source>
</evidence>
<keyword evidence="7" id="KW-0539">Nucleus</keyword>
<dbReference type="InterPro" id="IPR052426">
    <property type="entry name" value="Plant_dev_regulator"/>
</dbReference>
<keyword evidence="12" id="KW-1185">Reference proteome</keyword>
<dbReference type="Pfam" id="PF13912">
    <property type="entry name" value="zf-C2H2_6"/>
    <property type="match status" value="1"/>
</dbReference>
<dbReference type="PANTHER" id="PTHR45801:SF111">
    <property type="entry name" value="C2H2 AND C2HC ZINC FINGERS SUPERFAMILY PROTEIN"/>
    <property type="match status" value="1"/>
</dbReference>
<keyword evidence="4" id="KW-0862">Zinc</keyword>
<keyword evidence="5" id="KW-0805">Transcription regulation</keyword>
<dbReference type="EMBL" id="JBDFQZ010000006">
    <property type="protein sequence ID" value="KAK9714161.1"/>
    <property type="molecule type" value="Genomic_DNA"/>
</dbReference>
<evidence type="ECO:0000256" key="2">
    <source>
        <dbReference type="ARBA" id="ARBA00022723"/>
    </source>
</evidence>
<organism evidence="11 12">
    <name type="scientific">Saponaria officinalis</name>
    <name type="common">Common soapwort</name>
    <name type="synonym">Lychnis saponaria</name>
    <dbReference type="NCBI Taxonomy" id="3572"/>
    <lineage>
        <taxon>Eukaryota</taxon>
        <taxon>Viridiplantae</taxon>
        <taxon>Streptophyta</taxon>
        <taxon>Embryophyta</taxon>
        <taxon>Tracheophyta</taxon>
        <taxon>Spermatophyta</taxon>
        <taxon>Magnoliopsida</taxon>
        <taxon>eudicotyledons</taxon>
        <taxon>Gunneridae</taxon>
        <taxon>Pentapetalae</taxon>
        <taxon>Caryophyllales</taxon>
        <taxon>Caryophyllaceae</taxon>
        <taxon>Caryophylleae</taxon>
        <taxon>Saponaria</taxon>
    </lineage>
</organism>
<dbReference type="Gene3D" id="3.30.160.60">
    <property type="entry name" value="Classic Zinc Finger"/>
    <property type="match status" value="1"/>
</dbReference>
<dbReference type="GO" id="GO:0005634">
    <property type="term" value="C:nucleus"/>
    <property type="evidence" value="ECO:0007669"/>
    <property type="project" value="UniProtKB-SubCell"/>
</dbReference>
<feature type="compositionally biased region" description="Low complexity" evidence="9">
    <location>
        <begin position="93"/>
        <end position="106"/>
    </location>
</feature>
<accession>A0AAW1K8M1</accession>
<dbReference type="GO" id="GO:0008270">
    <property type="term" value="F:zinc ion binding"/>
    <property type="evidence" value="ECO:0007669"/>
    <property type="project" value="UniProtKB-KW"/>
</dbReference>
<evidence type="ECO:0000256" key="8">
    <source>
        <dbReference type="PROSITE-ProRule" id="PRU00042"/>
    </source>
</evidence>